<dbReference type="PANTHER" id="PTHR12486:SF6">
    <property type="entry name" value="ADENOSINE 5'-MONOPHOSPHORAMIDASE HINT3"/>
    <property type="match status" value="1"/>
</dbReference>
<dbReference type="InterPro" id="IPR011146">
    <property type="entry name" value="HIT-like"/>
</dbReference>
<dbReference type="RefSeq" id="XP_028996818.1">
    <property type="nucleotide sequence ID" value="XM_029140985.3"/>
</dbReference>
<dbReference type="Gene3D" id="3.30.428.10">
    <property type="entry name" value="HIT-like"/>
    <property type="match status" value="1"/>
</dbReference>
<dbReference type="KEGG" id="bspl:114849480"/>
<evidence type="ECO:0000313" key="3">
    <source>
        <dbReference type="Proteomes" id="UP000515150"/>
    </source>
</evidence>
<gene>
    <name evidence="4 5 6" type="primary">LOC114849480</name>
</gene>
<evidence type="ECO:0000313" key="4">
    <source>
        <dbReference type="RefSeq" id="XP_028996817.1"/>
    </source>
</evidence>
<dbReference type="Proteomes" id="UP000515150">
    <property type="component" value="Chromosome 24"/>
</dbReference>
<keyword evidence="3" id="KW-1185">Reference proteome</keyword>
<evidence type="ECO:0000313" key="5">
    <source>
        <dbReference type="RefSeq" id="XP_028996818.1"/>
    </source>
</evidence>
<dbReference type="PROSITE" id="PS51084">
    <property type="entry name" value="HIT_2"/>
    <property type="match status" value="1"/>
</dbReference>
<dbReference type="GO" id="GO:0003824">
    <property type="term" value="F:catalytic activity"/>
    <property type="evidence" value="ECO:0007669"/>
    <property type="project" value="InterPro"/>
</dbReference>
<dbReference type="OrthoDB" id="1915375at2759"/>
<name>A0A6P7LSI6_BETSP</name>
<proteinExistence type="predicted"/>
<evidence type="ECO:0000259" key="2">
    <source>
        <dbReference type="PROSITE" id="PS51084"/>
    </source>
</evidence>
<dbReference type="RefSeq" id="XP_028996817.1">
    <property type="nucleotide sequence ID" value="XM_029140984.3"/>
</dbReference>
<feature type="short sequence motif" description="Histidine triad motif" evidence="1">
    <location>
        <begin position="107"/>
        <end position="111"/>
    </location>
</feature>
<dbReference type="RefSeq" id="XP_028996819.1">
    <property type="nucleotide sequence ID" value="XM_029140986.3"/>
</dbReference>
<dbReference type="AlphaFoldDB" id="A0A6P7LSI6"/>
<protein>
    <submittedName>
        <fullName evidence="4 5">Adenosine 5'-monophosphoramidase HINT3-like</fullName>
    </submittedName>
</protein>
<evidence type="ECO:0000256" key="1">
    <source>
        <dbReference type="PROSITE-ProRule" id="PRU00464"/>
    </source>
</evidence>
<organism evidence="3 5">
    <name type="scientific">Betta splendens</name>
    <name type="common">Siamese fighting fish</name>
    <dbReference type="NCBI Taxonomy" id="158456"/>
    <lineage>
        <taxon>Eukaryota</taxon>
        <taxon>Metazoa</taxon>
        <taxon>Chordata</taxon>
        <taxon>Craniata</taxon>
        <taxon>Vertebrata</taxon>
        <taxon>Euteleostomi</taxon>
        <taxon>Actinopterygii</taxon>
        <taxon>Neopterygii</taxon>
        <taxon>Teleostei</taxon>
        <taxon>Neoteleostei</taxon>
        <taxon>Acanthomorphata</taxon>
        <taxon>Anabantaria</taxon>
        <taxon>Anabantiformes</taxon>
        <taxon>Anabantoidei</taxon>
        <taxon>Osphronemidae</taxon>
        <taxon>Betta</taxon>
    </lineage>
</organism>
<dbReference type="PANTHER" id="PTHR12486">
    <property type="entry name" value="APRATAXIN-RELATED"/>
    <property type="match status" value="1"/>
</dbReference>
<sequence>MAAAGLNNRIKFCIFCHIASGEDKEAEIVKKNEELVCFKDINPAAPHHYLVVPTQHIVSCSSLQKEHISLVKRMAEMGKAVLHDQGITDMTDIRMGFHQPPFISVNHLHLHVLAPVSQISKYMAYKFTPETCPFVTEESLRKRLKANNPLLKGCFRDCSCVLYLD</sequence>
<dbReference type="Pfam" id="PF11969">
    <property type="entry name" value="DcpS_C"/>
    <property type="match status" value="1"/>
</dbReference>
<dbReference type="SUPFAM" id="SSF54197">
    <property type="entry name" value="HIT-like"/>
    <property type="match status" value="1"/>
</dbReference>
<reference evidence="4 5" key="1">
    <citation type="submission" date="2025-04" db="UniProtKB">
        <authorList>
            <consortium name="RefSeq"/>
        </authorList>
    </citation>
    <scope>IDENTIFICATION</scope>
</reference>
<dbReference type="GeneID" id="114849480"/>
<accession>A0A6P7LSI6</accession>
<evidence type="ECO:0000313" key="6">
    <source>
        <dbReference type="RefSeq" id="XP_028996819.1"/>
    </source>
</evidence>
<dbReference type="InterPro" id="IPR036265">
    <property type="entry name" value="HIT-like_sf"/>
</dbReference>
<feature type="domain" description="HIT" evidence="2">
    <location>
        <begin position="14"/>
        <end position="122"/>
    </location>
</feature>